<name>A0A9P9JIZ8_9HYPO</name>
<evidence type="ECO:0000256" key="1">
    <source>
        <dbReference type="ARBA" id="ARBA00022801"/>
    </source>
</evidence>
<dbReference type="GO" id="GO:0052689">
    <property type="term" value="F:carboxylic ester hydrolase activity"/>
    <property type="evidence" value="ECO:0007669"/>
    <property type="project" value="UniProtKB-ARBA"/>
</dbReference>
<dbReference type="SUPFAM" id="SSF53474">
    <property type="entry name" value="alpha/beta-Hydrolases"/>
    <property type="match status" value="1"/>
</dbReference>
<keyword evidence="4" id="KW-1185">Reference proteome</keyword>
<gene>
    <name evidence="3" type="ORF">EDB81DRAFT_771922</name>
</gene>
<keyword evidence="2" id="KW-1015">Disulfide bond</keyword>
<protein>
    <submittedName>
        <fullName evidence="3">Carbohydrate esterase family 5 protein</fullName>
    </submittedName>
</protein>
<evidence type="ECO:0000313" key="4">
    <source>
        <dbReference type="Proteomes" id="UP000738349"/>
    </source>
</evidence>
<sequence>MPAPSLLVASSNPSLPSPDLVTSLNLVLSTMLSHAVAAATLLLATANAQTTACASTHLILARGTTEGYPGTLRSMAELIVSAVPGTTYEDVIYPATDETSTDSYHEGISNATIQLTAYANACPDAKIVLIGYSQGAMVIGDMLAGGGDGGNILGNYTLPTIDPETIGSRVTGLVMYGDPRHTPDQIYNVGNGTYSVTGKYPRANYQVTTLENYASRYHDYCNAGDPVCASGDNIAAHLQYASIWDEAAAAWVKFIVTA</sequence>
<dbReference type="Pfam" id="PF01083">
    <property type="entry name" value="Cutinase"/>
    <property type="match status" value="1"/>
</dbReference>
<evidence type="ECO:0000256" key="2">
    <source>
        <dbReference type="ARBA" id="ARBA00023157"/>
    </source>
</evidence>
<dbReference type="InterPro" id="IPR000675">
    <property type="entry name" value="Cutinase/axe"/>
</dbReference>
<dbReference type="PANTHER" id="PTHR33630">
    <property type="entry name" value="CUTINASE RV1984C-RELATED-RELATED"/>
    <property type="match status" value="1"/>
</dbReference>
<keyword evidence="1" id="KW-0378">Hydrolase</keyword>
<dbReference type="EMBL" id="JAGMUV010000001">
    <property type="protein sequence ID" value="KAH7176111.1"/>
    <property type="molecule type" value="Genomic_DNA"/>
</dbReference>
<dbReference type="PANTHER" id="PTHR33630:SF9">
    <property type="entry name" value="CUTINASE 4"/>
    <property type="match status" value="1"/>
</dbReference>
<evidence type="ECO:0000313" key="3">
    <source>
        <dbReference type="EMBL" id="KAH7176111.1"/>
    </source>
</evidence>
<reference evidence="3" key="1">
    <citation type="journal article" date="2021" name="Nat. Commun.">
        <title>Genetic determinants of endophytism in the Arabidopsis root mycobiome.</title>
        <authorList>
            <person name="Mesny F."/>
            <person name="Miyauchi S."/>
            <person name="Thiergart T."/>
            <person name="Pickel B."/>
            <person name="Atanasova L."/>
            <person name="Karlsson M."/>
            <person name="Huettel B."/>
            <person name="Barry K.W."/>
            <person name="Haridas S."/>
            <person name="Chen C."/>
            <person name="Bauer D."/>
            <person name="Andreopoulos W."/>
            <person name="Pangilinan J."/>
            <person name="LaButti K."/>
            <person name="Riley R."/>
            <person name="Lipzen A."/>
            <person name="Clum A."/>
            <person name="Drula E."/>
            <person name="Henrissat B."/>
            <person name="Kohler A."/>
            <person name="Grigoriev I.V."/>
            <person name="Martin F.M."/>
            <person name="Hacquard S."/>
        </authorList>
    </citation>
    <scope>NUCLEOTIDE SEQUENCE</scope>
    <source>
        <strain evidence="3">MPI-CAGE-AT-0147</strain>
    </source>
</reference>
<dbReference type="Proteomes" id="UP000738349">
    <property type="component" value="Unassembled WGS sequence"/>
</dbReference>
<comment type="caution">
    <text evidence="3">The sequence shown here is derived from an EMBL/GenBank/DDBJ whole genome shotgun (WGS) entry which is preliminary data.</text>
</comment>
<dbReference type="Gene3D" id="3.40.50.1820">
    <property type="entry name" value="alpha/beta hydrolase"/>
    <property type="match status" value="1"/>
</dbReference>
<accession>A0A9P9JIZ8</accession>
<dbReference type="AlphaFoldDB" id="A0A9P9JIZ8"/>
<dbReference type="OrthoDB" id="2586582at2759"/>
<proteinExistence type="predicted"/>
<organism evidence="3 4">
    <name type="scientific">Dactylonectria macrodidyma</name>
    <dbReference type="NCBI Taxonomy" id="307937"/>
    <lineage>
        <taxon>Eukaryota</taxon>
        <taxon>Fungi</taxon>
        <taxon>Dikarya</taxon>
        <taxon>Ascomycota</taxon>
        <taxon>Pezizomycotina</taxon>
        <taxon>Sordariomycetes</taxon>
        <taxon>Hypocreomycetidae</taxon>
        <taxon>Hypocreales</taxon>
        <taxon>Nectriaceae</taxon>
        <taxon>Dactylonectria</taxon>
    </lineage>
</organism>
<dbReference type="SMART" id="SM01110">
    <property type="entry name" value="Cutinase"/>
    <property type="match status" value="1"/>
</dbReference>
<dbReference type="InterPro" id="IPR029058">
    <property type="entry name" value="AB_hydrolase_fold"/>
</dbReference>